<dbReference type="Gene3D" id="3.40.50.150">
    <property type="entry name" value="Vaccinia Virus protein VP39"/>
    <property type="match status" value="1"/>
</dbReference>
<protein>
    <recommendedName>
        <fullName evidence="7">tRNA (guanine-N(7)-)-methyltransferase</fullName>
        <ecNumber evidence="7">2.1.1.33</ecNumber>
    </recommendedName>
    <alternativeName>
        <fullName evidence="7">tRNA (guanine(46)-N(7))-methyltransferase</fullName>
    </alternativeName>
    <alternativeName>
        <fullName evidence="7">tRNA(m7G46)-methyltransferase</fullName>
    </alternativeName>
</protein>
<evidence type="ECO:0000313" key="9">
    <source>
        <dbReference type="EMBL" id="AWK86137.1"/>
    </source>
</evidence>
<dbReference type="KEGG" id="azz:DEW08_07630"/>
<evidence type="ECO:0000256" key="4">
    <source>
        <dbReference type="ARBA" id="ARBA00022679"/>
    </source>
</evidence>
<dbReference type="Pfam" id="PF02390">
    <property type="entry name" value="Methyltransf_4"/>
    <property type="match status" value="1"/>
</dbReference>
<sequence length="240" mass="26831">MTDDHSGSATSSSGRLYGRRKGRPLRKYKSSLIDTLLPSIALPVPGPGDRIDQPAALFGRPVRDVWLEVGFGSGHHLAWQAEHNPDIGLIGAEPFVNGVAGLLAMVEKAGLQDTVRVLPDDARPLLDALPDASIGRAFVLFADPWPKKRHWERRFIGPENLPRLARVLKDGAELRLASDDMGLVRWMLEHTVKDPNFEWTARGPSDWRVRPSDWPPTRYEEKAIAAGRKPVFLRFVRKAR</sequence>
<accession>A0A2S2CP87</accession>
<dbReference type="PROSITE" id="PS51625">
    <property type="entry name" value="SAM_MT_TRMB"/>
    <property type="match status" value="1"/>
</dbReference>
<dbReference type="PANTHER" id="PTHR23417:SF14">
    <property type="entry name" value="PENTACOTRIPEPTIDE-REPEAT REGION OF PRORP DOMAIN-CONTAINING PROTEIN"/>
    <property type="match status" value="1"/>
</dbReference>
<keyword evidence="10" id="KW-1185">Reference proteome</keyword>
<dbReference type="InterPro" id="IPR055361">
    <property type="entry name" value="tRNA_methyltr_TrmB_bact"/>
</dbReference>
<comment type="catalytic activity">
    <reaction evidence="1 7">
        <text>guanosine(46) in tRNA + S-adenosyl-L-methionine = N(7)-methylguanosine(46) in tRNA + S-adenosyl-L-homocysteine</text>
        <dbReference type="Rhea" id="RHEA:42708"/>
        <dbReference type="Rhea" id="RHEA-COMP:10188"/>
        <dbReference type="Rhea" id="RHEA-COMP:10189"/>
        <dbReference type="ChEBI" id="CHEBI:57856"/>
        <dbReference type="ChEBI" id="CHEBI:59789"/>
        <dbReference type="ChEBI" id="CHEBI:74269"/>
        <dbReference type="ChEBI" id="CHEBI:74480"/>
        <dbReference type="EC" id="2.1.1.33"/>
    </reaction>
</comment>
<dbReference type="HAMAP" id="MF_01057">
    <property type="entry name" value="tRNA_methyltr_TrmB"/>
    <property type="match status" value="1"/>
</dbReference>
<evidence type="ECO:0000256" key="7">
    <source>
        <dbReference type="HAMAP-Rule" id="MF_01057"/>
    </source>
</evidence>
<dbReference type="InterPro" id="IPR003358">
    <property type="entry name" value="tRNA_(Gua-N-7)_MeTrfase_Trmb"/>
</dbReference>
<dbReference type="InterPro" id="IPR029063">
    <property type="entry name" value="SAM-dependent_MTases_sf"/>
</dbReference>
<dbReference type="UniPathway" id="UPA00989"/>
<keyword evidence="5 7" id="KW-0949">S-adenosyl-L-methionine</keyword>
<keyword evidence="3 7" id="KW-0489">Methyltransferase</keyword>
<dbReference type="EMBL" id="CP029353">
    <property type="protein sequence ID" value="AWK86137.1"/>
    <property type="molecule type" value="Genomic_DNA"/>
</dbReference>
<comment type="similarity">
    <text evidence="7">Belongs to the class I-like SAM-binding methyltransferase superfamily. TrmB family.</text>
</comment>
<dbReference type="EC" id="2.1.1.33" evidence="7"/>
<feature type="binding site" evidence="7">
    <location>
        <position position="93"/>
    </location>
    <ligand>
        <name>S-adenosyl-L-methionine</name>
        <dbReference type="ChEBI" id="CHEBI:59789"/>
    </ligand>
</feature>
<evidence type="ECO:0000256" key="3">
    <source>
        <dbReference type="ARBA" id="ARBA00022603"/>
    </source>
</evidence>
<evidence type="ECO:0000313" key="10">
    <source>
        <dbReference type="Proteomes" id="UP000245629"/>
    </source>
</evidence>
<dbReference type="AlphaFoldDB" id="A0A2S2CP87"/>
<keyword evidence="6 7" id="KW-0819">tRNA processing</keyword>
<proteinExistence type="inferred from homology"/>
<feature type="binding site" evidence="7">
    <location>
        <begin position="217"/>
        <end position="220"/>
    </location>
    <ligand>
        <name>substrate</name>
    </ligand>
</feature>
<feature type="binding site" evidence="7">
    <location>
        <position position="121"/>
    </location>
    <ligand>
        <name>S-adenosyl-L-methionine</name>
        <dbReference type="ChEBI" id="CHEBI:59789"/>
    </ligand>
</feature>
<dbReference type="Proteomes" id="UP000245629">
    <property type="component" value="Chromosome 2"/>
</dbReference>
<feature type="region of interest" description="Disordered" evidence="8">
    <location>
        <begin position="1"/>
        <end position="20"/>
    </location>
</feature>
<evidence type="ECO:0000256" key="6">
    <source>
        <dbReference type="ARBA" id="ARBA00022694"/>
    </source>
</evidence>
<keyword evidence="4 7" id="KW-0808">Transferase</keyword>
<evidence type="ECO:0000256" key="1">
    <source>
        <dbReference type="ARBA" id="ARBA00000142"/>
    </source>
</evidence>
<dbReference type="RefSeq" id="WP_109325900.1">
    <property type="nucleotide sequence ID" value="NZ_CP029353.1"/>
</dbReference>
<feature type="binding site" evidence="7">
    <location>
        <position position="179"/>
    </location>
    <ligand>
        <name>substrate</name>
    </ligand>
</feature>
<comment type="pathway">
    <text evidence="7">tRNA modification; N(7)-methylguanine-tRNA biosynthesis.</text>
</comment>
<reference evidence="10" key="1">
    <citation type="submission" date="2018-05" db="EMBL/GenBank/DDBJ databases">
        <title>Azospirillum thermophila sp. nov., a novel isolated from hot spring.</title>
        <authorList>
            <person name="Zhao Z."/>
        </authorList>
    </citation>
    <scope>NUCLEOTIDE SEQUENCE [LARGE SCALE GENOMIC DNA]</scope>
    <source>
        <strain evidence="10">CFH 70021</strain>
    </source>
</reference>
<name>A0A2S2CP87_9PROT</name>
<dbReference type="OrthoDB" id="9802090at2"/>
<feature type="binding site" evidence="7">
    <location>
        <position position="68"/>
    </location>
    <ligand>
        <name>S-adenosyl-L-methionine</name>
        <dbReference type="ChEBI" id="CHEBI:59789"/>
    </ligand>
</feature>
<organism evidence="9 10">
    <name type="scientific">Azospirillum thermophilum</name>
    <dbReference type="NCBI Taxonomy" id="2202148"/>
    <lineage>
        <taxon>Bacteria</taxon>
        <taxon>Pseudomonadati</taxon>
        <taxon>Pseudomonadota</taxon>
        <taxon>Alphaproteobacteria</taxon>
        <taxon>Rhodospirillales</taxon>
        <taxon>Azospirillaceae</taxon>
        <taxon>Azospirillum</taxon>
    </lineage>
</organism>
<evidence type="ECO:0000256" key="8">
    <source>
        <dbReference type="SAM" id="MobiDB-lite"/>
    </source>
</evidence>
<feature type="binding site" evidence="7">
    <location>
        <position position="147"/>
    </location>
    <ligand>
        <name>substrate</name>
    </ligand>
</feature>
<comment type="function">
    <text evidence="2 7">Catalyzes the formation of N(7)-methylguanine at position 46 (m7G46) in tRNA.</text>
</comment>
<dbReference type="PANTHER" id="PTHR23417">
    <property type="entry name" value="3-DEOXY-D-MANNO-OCTULOSONIC-ACID TRANSFERASE/TRNA GUANINE-N 7 - -METHYLTRANSFERASE"/>
    <property type="match status" value="1"/>
</dbReference>
<comment type="caution">
    <text evidence="7">Lacks conserved residue(s) required for the propagation of feature annotation.</text>
</comment>
<feature type="binding site" evidence="7">
    <location>
        <position position="143"/>
    </location>
    <ligand>
        <name>S-adenosyl-L-methionine</name>
        <dbReference type="ChEBI" id="CHEBI:59789"/>
    </ligand>
</feature>
<gene>
    <name evidence="7" type="primary">trmB</name>
    <name evidence="9" type="ORF">DEW08_07630</name>
</gene>
<evidence type="ECO:0000256" key="5">
    <source>
        <dbReference type="ARBA" id="ARBA00022691"/>
    </source>
</evidence>
<evidence type="ECO:0000256" key="2">
    <source>
        <dbReference type="ARBA" id="ARBA00003015"/>
    </source>
</evidence>
<dbReference type="SUPFAM" id="SSF53335">
    <property type="entry name" value="S-adenosyl-L-methionine-dependent methyltransferases"/>
    <property type="match status" value="1"/>
</dbReference>
<dbReference type="GO" id="GO:0008176">
    <property type="term" value="F:tRNA (guanine(46)-N7)-methyltransferase activity"/>
    <property type="evidence" value="ECO:0007669"/>
    <property type="project" value="UniProtKB-UniRule"/>
</dbReference>
<dbReference type="GO" id="GO:0043527">
    <property type="term" value="C:tRNA methyltransferase complex"/>
    <property type="evidence" value="ECO:0007669"/>
    <property type="project" value="TreeGrafter"/>
</dbReference>